<sequence>MPMDLQVGDVVQVKKKHPCGSDQWRIMRRGMDFRIRCQGCDHEIWLPRPKFEKMIKKVIYQAPREPRT</sequence>
<dbReference type="Pfam" id="PF06107">
    <property type="entry name" value="DUF951"/>
    <property type="match status" value="1"/>
</dbReference>
<protein>
    <recommendedName>
        <fullName evidence="3">DUF951 domain-containing protein</fullName>
    </recommendedName>
</protein>
<dbReference type="EMBL" id="FNAF01000011">
    <property type="protein sequence ID" value="SDD95214.1"/>
    <property type="molecule type" value="Genomic_DNA"/>
</dbReference>
<dbReference type="PIRSF" id="PIRSF037263">
    <property type="entry name" value="DUF951_bac"/>
    <property type="match status" value="1"/>
</dbReference>
<dbReference type="InterPro" id="IPR009296">
    <property type="entry name" value="DUF951"/>
</dbReference>
<proteinExistence type="predicted"/>
<dbReference type="PANTHER" id="PTHR38455:SF1">
    <property type="entry name" value="DUF951 DOMAIN-CONTAINING PROTEIN"/>
    <property type="match status" value="1"/>
</dbReference>
<keyword evidence="2" id="KW-1185">Reference proteome</keyword>
<organism evidence="1 2">
    <name type="scientific">Peptococcus niger</name>
    <dbReference type="NCBI Taxonomy" id="2741"/>
    <lineage>
        <taxon>Bacteria</taxon>
        <taxon>Bacillati</taxon>
        <taxon>Bacillota</taxon>
        <taxon>Clostridia</taxon>
        <taxon>Eubacteriales</taxon>
        <taxon>Peptococcaceae</taxon>
        <taxon>Peptococcus</taxon>
    </lineage>
</organism>
<dbReference type="AlphaFoldDB" id="A0A1G6YXI0"/>
<dbReference type="STRING" id="2741.SAMN04489866_11120"/>
<reference evidence="1 2" key="1">
    <citation type="submission" date="2016-10" db="EMBL/GenBank/DDBJ databases">
        <authorList>
            <person name="de Groot N.N."/>
        </authorList>
    </citation>
    <scope>NUCLEOTIDE SEQUENCE [LARGE SCALE GENOMIC DNA]</scope>
    <source>
        <strain evidence="1 2">DSM 20475</strain>
    </source>
</reference>
<dbReference type="PANTHER" id="PTHR38455">
    <property type="entry name" value="HYPOTHETICAL CYTOSOLIC PROTEIN"/>
    <property type="match status" value="1"/>
</dbReference>
<dbReference type="Proteomes" id="UP000198995">
    <property type="component" value="Unassembled WGS sequence"/>
</dbReference>
<accession>A0A1G6YXI0</accession>
<evidence type="ECO:0000313" key="2">
    <source>
        <dbReference type="Proteomes" id="UP000198995"/>
    </source>
</evidence>
<evidence type="ECO:0008006" key="3">
    <source>
        <dbReference type="Google" id="ProtNLM"/>
    </source>
</evidence>
<name>A0A1G6YXI0_PEPNI</name>
<gene>
    <name evidence="1" type="ORF">SAMN04489866_11120</name>
</gene>
<evidence type="ECO:0000313" key="1">
    <source>
        <dbReference type="EMBL" id="SDD95214.1"/>
    </source>
</evidence>